<evidence type="ECO:0000313" key="1">
    <source>
        <dbReference type="EMBL" id="MBP1854166.1"/>
    </source>
</evidence>
<reference evidence="1 2" key="1">
    <citation type="submission" date="2021-03" db="EMBL/GenBank/DDBJ databases">
        <title>Genomic Encyclopedia of Type Strains, Phase IV (KMG-IV): sequencing the most valuable type-strain genomes for metagenomic binning, comparative biology and taxonomic classification.</title>
        <authorList>
            <person name="Goeker M."/>
        </authorList>
    </citation>
    <scope>NUCLEOTIDE SEQUENCE [LARGE SCALE GENOMIC DNA]</scope>
    <source>
        <strain evidence="1 2">DSM 1289</strain>
    </source>
</reference>
<comment type="caution">
    <text evidence="1">The sequence shown here is derived from an EMBL/GenBank/DDBJ whole genome shotgun (WGS) entry which is preliminary data.</text>
</comment>
<sequence>MKKIYIVTTYTGTVLSYIIRNFSGKQYSHVSLAISEDLNPMYSFGRLIPTNPIFAGFVEENIDEGLYAIKKGTVCRVYSLEVTDFQYEELGRNIKRIKKNRDKFDYDRRALLCIPLNVNRQRPFKYVCSNFVATMLDRSGIDILDKPSYNVKPNDYYDLEGLNLEYEGLISHYNRRVKSTIPEMLNY</sequence>
<dbReference type="EMBL" id="JAGGJX010000001">
    <property type="protein sequence ID" value="MBP1854166.1"/>
    <property type="molecule type" value="Genomic_DNA"/>
</dbReference>
<dbReference type="RefSeq" id="WP_209455727.1">
    <property type="nucleotide sequence ID" value="NZ_BAAACS010000017.1"/>
</dbReference>
<evidence type="ECO:0008006" key="3">
    <source>
        <dbReference type="Google" id="ProtNLM"/>
    </source>
</evidence>
<proteinExistence type="predicted"/>
<dbReference type="Proteomes" id="UP000767291">
    <property type="component" value="Unassembled WGS sequence"/>
</dbReference>
<name>A0ABS4E8B8_9FIRM</name>
<keyword evidence="2" id="KW-1185">Reference proteome</keyword>
<protein>
    <recommendedName>
        <fullName evidence="3">Permuted papain-like amidase enzyme, YaeF/YiiX, C92 family</fullName>
    </recommendedName>
</protein>
<accession>A0ABS4E8B8</accession>
<evidence type="ECO:0000313" key="2">
    <source>
        <dbReference type="Proteomes" id="UP000767291"/>
    </source>
</evidence>
<dbReference type="Gene3D" id="3.90.1720.10">
    <property type="entry name" value="endopeptidase domain like (from Nostoc punctiforme)"/>
    <property type="match status" value="1"/>
</dbReference>
<organism evidence="1 2">
    <name type="scientific">Metaclostridioides mangenotii</name>
    <dbReference type="NCBI Taxonomy" id="1540"/>
    <lineage>
        <taxon>Bacteria</taxon>
        <taxon>Bacillati</taxon>
        <taxon>Bacillota</taxon>
        <taxon>Clostridia</taxon>
        <taxon>Peptostreptococcales</taxon>
        <taxon>Peptostreptococcaceae</taxon>
        <taxon>Metaclostridioides</taxon>
    </lineage>
</organism>
<gene>
    <name evidence="1" type="ORF">J2Z43_000556</name>
</gene>